<dbReference type="Proteomes" id="UP000034076">
    <property type="component" value="Unassembled WGS sequence"/>
</dbReference>
<comment type="similarity">
    <text evidence="1 4">Belongs to the short-chain dehydrogenases/reductases (SDR) family.</text>
</comment>
<evidence type="ECO:0000313" key="6">
    <source>
        <dbReference type="Proteomes" id="UP000034076"/>
    </source>
</evidence>
<dbReference type="AlphaFoldDB" id="A0A0M2NAC3"/>
<comment type="caution">
    <text evidence="5">The sequence shown here is derived from an EMBL/GenBank/DDBJ whole genome shotgun (WGS) entry which is preliminary data.</text>
</comment>
<organism evidence="5 6">
    <name type="scientific">Christensenella hongkongensis</name>
    <dbReference type="NCBI Taxonomy" id="270498"/>
    <lineage>
        <taxon>Bacteria</taxon>
        <taxon>Bacillati</taxon>
        <taxon>Bacillota</taxon>
        <taxon>Clostridia</taxon>
        <taxon>Christensenellales</taxon>
        <taxon>Christensenellaceae</taxon>
        <taxon>Christensenella</taxon>
    </lineage>
</organism>
<dbReference type="OrthoDB" id="9803333at2"/>
<dbReference type="PRINTS" id="PR00081">
    <property type="entry name" value="GDHRDH"/>
</dbReference>
<dbReference type="InterPro" id="IPR050259">
    <property type="entry name" value="SDR"/>
</dbReference>
<dbReference type="PANTHER" id="PTHR42879">
    <property type="entry name" value="3-OXOACYL-(ACYL-CARRIER-PROTEIN) REDUCTASE"/>
    <property type="match status" value="1"/>
</dbReference>
<name>A0A0M2NAC3_9FIRM</name>
<reference evidence="5 6" key="1">
    <citation type="submission" date="2015-04" db="EMBL/GenBank/DDBJ databases">
        <title>Draft genome sequence of bacteremic isolate Catabacter hongkongensis type strain HKU16T.</title>
        <authorList>
            <person name="Lau S.K."/>
            <person name="Teng J.L."/>
            <person name="Huang Y."/>
            <person name="Curreem S.O."/>
            <person name="Tsui S.K."/>
            <person name="Woo P.C."/>
        </authorList>
    </citation>
    <scope>NUCLEOTIDE SEQUENCE [LARGE SCALE GENOMIC DNA]</scope>
    <source>
        <strain evidence="5 6">HKU16</strain>
    </source>
</reference>
<protein>
    <submittedName>
        <fullName evidence="5">3-oxoacyl-[acyl-carrier protein] reductase</fullName>
        <ecNumber evidence="5">1.1.1.100</ecNumber>
    </submittedName>
</protein>
<evidence type="ECO:0000256" key="2">
    <source>
        <dbReference type="ARBA" id="ARBA00023002"/>
    </source>
</evidence>
<keyword evidence="2 5" id="KW-0560">Oxidoreductase</keyword>
<keyword evidence="3" id="KW-0443">Lipid metabolism</keyword>
<evidence type="ECO:0000256" key="3">
    <source>
        <dbReference type="ARBA" id="ARBA00023221"/>
    </source>
</evidence>
<dbReference type="RefSeq" id="WP_046444785.1">
    <property type="nucleotide sequence ID" value="NZ_LAYJ01000133.1"/>
</dbReference>
<evidence type="ECO:0000256" key="1">
    <source>
        <dbReference type="ARBA" id="ARBA00006484"/>
    </source>
</evidence>
<keyword evidence="6" id="KW-1185">Reference proteome</keyword>
<dbReference type="PRINTS" id="PR00080">
    <property type="entry name" value="SDRFAMILY"/>
</dbReference>
<dbReference type="STRING" id="270498.CHK_3022"/>
<dbReference type="Pfam" id="PF00106">
    <property type="entry name" value="adh_short"/>
    <property type="match status" value="1"/>
</dbReference>
<dbReference type="EC" id="1.1.1.100" evidence="5"/>
<dbReference type="InterPro" id="IPR036291">
    <property type="entry name" value="NAD(P)-bd_dom_sf"/>
</dbReference>
<dbReference type="NCBIfam" id="NF005559">
    <property type="entry name" value="PRK07231.1"/>
    <property type="match status" value="1"/>
</dbReference>
<dbReference type="GO" id="GO:0008206">
    <property type="term" value="P:bile acid metabolic process"/>
    <property type="evidence" value="ECO:0007669"/>
    <property type="project" value="UniProtKB-ARBA"/>
</dbReference>
<dbReference type="InterPro" id="IPR002347">
    <property type="entry name" value="SDR_fam"/>
</dbReference>
<dbReference type="Gene3D" id="3.40.50.720">
    <property type="entry name" value="NAD(P)-binding Rossmann-like Domain"/>
    <property type="match status" value="1"/>
</dbReference>
<evidence type="ECO:0000313" key="5">
    <source>
        <dbReference type="EMBL" id="KKI49444.1"/>
    </source>
</evidence>
<dbReference type="GO" id="GO:0004316">
    <property type="term" value="F:3-oxoacyl-[acyl-carrier-protein] reductase (NADPH) activity"/>
    <property type="evidence" value="ECO:0007669"/>
    <property type="project" value="UniProtKB-EC"/>
</dbReference>
<dbReference type="SUPFAM" id="SSF51735">
    <property type="entry name" value="NAD(P)-binding Rossmann-fold domains"/>
    <property type="match status" value="1"/>
</dbReference>
<dbReference type="EMBL" id="LAYJ01000133">
    <property type="protein sequence ID" value="KKI49444.1"/>
    <property type="molecule type" value="Genomic_DNA"/>
</dbReference>
<sequence length="261" mass="27953">MNIDLTGKTAVVTGGSGAIGGAMCEYYIKSGAQVAVVDVNAERGEEFVQTLRDMGGDAKFFQGDVSGKESMEKMCADVLGTFGKIDILVNNAGVNVGPEGRVPIQEFAEKDWNRIINIDLSGVYYCSGPIIRHMAERKYGRIINVASIVGLVPLRYQCAFAAAKAGVVNLTKAMAIELAPDGILVNGICPGSVMFEGTRALFYADKEKADRMMSHIPLGRPGEPHEIAGSTIFLSSDEMTYMTGNILTVDGGWTCGFARDF</sequence>
<accession>A0A0M2NAC3</accession>
<dbReference type="FunFam" id="3.40.50.720:FF:000084">
    <property type="entry name" value="Short-chain dehydrogenase reductase"/>
    <property type="match status" value="1"/>
</dbReference>
<dbReference type="PANTHER" id="PTHR42879:SF2">
    <property type="entry name" value="3-OXOACYL-[ACYL-CARRIER-PROTEIN] REDUCTASE FABG"/>
    <property type="match status" value="1"/>
</dbReference>
<proteinExistence type="inferred from homology"/>
<gene>
    <name evidence="5" type="ORF">CHK_3022</name>
</gene>
<keyword evidence="3" id="KW-0753">Steroid metabolism</keyword>
<evidence type="ECO:0000256" key="4">
    <source>
        <dbReference type="RuleBase" id="RU000363"/>
    </source>
</evidence>